<name>A0ABS2ST80_9BACI</name>
<protein>
    <submittedName>
        <fullName evidence="1">DNA-binding transcriptional MocR family regulator</fullName>
    </submittedName>
</protein>
<gene>
    <name evidence="1" type="ORF">JOC54_001961</name>
</gene>
<dbReference type="SUPFAM" id="SSF53383">
    <property type="entry name" value="PLP-dependent transferases"/>
    <property type="match status" value="1"/>
</dbReference>
<sequence>MSQLKNMSLSELTRHQEELQKQYDMYKNETIRLDMSRGKPSQEQLDLSMDMLTVLTNESHVVDANETDIRNYGLLDGIPEAKEWFGTMFEMAADQIIVGGNSSLALMHDTVARAMLHGVDADATPWAKLPKVKFICPTPGYDRHFSICELFDIEMISVEMTEDGPDMDQVETLVANDEAIKGIWCVPKYSNPEGITYSDQVVQRLSKMETKATDFRIFWDNAYAIHHLTDTPDELLDIVKQCEHAGVPNRVYQFASTSKVTFPGSGISAFMASKENIQFAKKLMGIQTIGADKINQSRHIRFFEQIGGVEKLMKQHAAIIKPKFDQVLSTLEQKLAEKEIADWTTPNGGYFISLNTMEGCAKRVVSLAADVGVTLTGAGATYPYGKDPVDRNIRIAPTFPSLGELKKAMEILCLCVELAAVEKVIKQ</sequence>
<keyword evidence="1" id="KW-0238">DNA-binding</keyword>
<dbReference type="EMBL" id="JAFBCV010000005">
    <property type="protein sequence ID" value="MBM7838702.1"/>
    <property type="molecule type" value="Genomic_DNA"/>
</dbReference>
<reference evidence="1" key="1">
    <citation type="submission" date="2021-01" db="EMBL/GenBank/DDBJ databases">
        <title>Genomic Encyclopedia of Type Strains, Phase IV (KMG-IV): sequencing the most valuable type-strain genomes for metagenomic binning, comparative biology and taxonomic classification.</title>
        <authorList>
            <person name="Goeker M."/>
        </authorList>
    </citation>
    <scope>NUCLEOTIDE SEQUENCE</scope>
    <source>
        <strain evidence="1">DSM 21943</strain>
    </source>
</reference>
<dbReference type="InterPro" id="IPR015421">
    <property type="entry name" value="PyrdxlP-dep_Trfase_major"/>
</dbReference>
<organism evidence="1 2">
    <name type="scientific">Shouchella xiaoxiensis</name>
    <dbReference type="NCBI Taxonomy" id="766895"/>
    <lineage>
        <taxon>Bacteria</taxon>
        <taxon>Bacillati</taxon>
        <taxon>Bacillota</taxon>
        <taxon>Bacilli</taxon>
        <taxon>Bacillales</taxon>
        <taxon>Bacillaceae</taxon>
        <taxon>Shouchella</taxon>
    </lineage>
</organism>
<dbReference type="PANTHER" id="PTHR43799:SF1">
    <property type="entry name" value="ASPARTATE AMINOTRANSFERASE"/>
    <property type="match status" value="1"/>
</dbReference>
<dbReference type="Proteomes" id="UP001179280">
    <property type="component" value="Unassembled WGS sequence"/>
</dbReference>
<evidence type="ECO:0000313" key="1">
    <source>
        <dbReference type="EMBL" id="MBM7838702.1"/>
    </source>
</evidence>
<dbReference type="Gene3D" id="3.40.640.10">
    <property type="entry name" value="Type I PLP-dependent aspartate aminotransferase-like (Major domain)"/>
    <property type="match status" value="1"/>
</dbReference>
<dbReference type="GO" id="GO:0003677">
    <property type="term" value="F:DNA binding"/>
    <property type="evidence" value="ECO:0007669"/>
    <property type="project" value="UniProtKB-KW"/>
</dbReference>
<proteinExistence type="predicted"/>
<dbReference type="Pfam" id="PF12897">
    <property type="entry name" value="Asp_aminotransf"/>
    <property type="match status" value="1"/>
</dbReference>
<dbReference type="Gene3D" id="3.90.1150.10">
    <property type="entry name" value="Aspartate Aminotransferase, domain 1"/>
    <property type="match status" value="1"/>
</dbReference>
<dbReference type="InterPro" id="IPR015424">
    <property type="entry name" value="PyrdxlP-dep_Trfase"/>
</dbReference>
<accession>A0ABS2ST80</accession>
<dbReference type="InterPro" id="IPR024551">
    <property type="entry name" value="AspAT_Ic"/>
</dbReference>
<dbReference type="InterPro" id="IPR015422">
    <property type="entry name" value="PyrdxlP-dep_Trfase_small"/>
</dbReference>
<dbReference type="PANTHER" id="PTHR43799">
    <property type="entry name" value="AMINOTRANSFERASE, PUTATIVE-RELATED"/>
    <property type="match status" value="1"/>
</dbReference>
<keyword evidence="2" id="KW-1185">Reference proteome</keyword>
<evidence type="ECO:0000313" key="2">
    <source>
        <dbReference type="Proteomes" id="UP001179280"/>
    </source>
</evidence>
<comment type="caution">
    <text evidence="1">The sequence shown here is derived from an EMBL/GenBank/DDBJ whole genome shotgun (WGS) entry which is preliminary data.</text>
</comment>